<keyword evidence="2" id="KW-0812">Transmembrane</keyword>
<dbReference type="OrthoDB" id="6687435at2"/>
<feature type="compositionally biased region" description="Basic and acidic residues" evidence="1">
    <location>
        <begin position="124"/>
        <end position="136"/>
    </location>
</feature>
<gene>
    <name evidence="3" type="ORF">KPC_3151</name>
</gene>
<dbReference type="AlphaFoldDB" id="A0A2U3N2W5"/>
<feature type="compositionally biased region" description="Polar residues" evidence="1">
    <location>
        <begin position="183"/>
        <end position="198"/>
    </location>
</feature>
<dbReference type="EMBL" id="OOGT01000197">
    <property type="protein sequence ID" value="SPL71973.1"/>
    <property type="molecule type" value="Genomic_DNA"/>
</dbReference>
<accession>A0A2U3N2W5</accession>
<feature type="compositionally biased region" description="Polar residues" evidence="1">
    <location>
        <begin position="106"/>
        <end position="118"/>
    </location>
</feature>
<reference evidence="4" key="1">
    <citation type="submission" date="2018-03" db="EMBL/GenBank/DDBJ databases">
        <authorList>
            <person name="Blom J."/>
        </authorList>
    </citation>
    <scope>NUCLEOTIDE SEQUENCE [LARGE SCALE GENOMIC DNA]</scope>
    <source>
        <strain evidence="4">KPC-SM-21</strain>
    </source>
</reference>
<evidence type="ECO:0000313" key="3">
    <source>
        <dbReference type="EMBL" id="SPL71973.1"/>
    </source>
</evidence>
<evidence type="ECO:0000313" key="4">
    <source>
        <dbReference type="Proteomes" id="UP000245974"/>
    </source>
</evidence>
<sequence>MTQEKQNSVRILQPKTKKSQTHIFKYALLGFIGGVISTCLVIFTYGFFNNSSIEYIENTESESVTTSEETKPQDPDHPNHDEDNYGPQVSEKELSGLFKHQKTEQKPQAVSQQSSSPFANFFGQEKKAVAHQEKPTAKTAPTTPVVLKKPATDKAVTSTKAQEETTKPTPAENTDKSKEDISPQASVQISVTQKPKDE</sequence>
<feature type="region of interest" description="Disordered" evidence="1">
    <location>
        <begin position="59"/>
        <end position="198"/>
    </location>
</feature>
<name>A0A2U3N2W5_9GAMM</name>
<dbReference type="Proteomes" id="UP000245974">
    <property type="component" value="Unassembled WGS sequence"/>
</dbReference>
<proteinExistence type="predicted"/>
<keyword evidence="2" id="KW-0472">Membrane</keyword>
<evidence type="ECO:0000256" key="2">
    <source>
        <dbReference type="SAM" id="Phobius"/>
    </source>
</evidence>
<protein>
    <submittedName>
        <fullName evidence="3">Uncharacterized protein</fullName>
    </submittedName>
</protein>
<feature type="transmembrane region" description="Helical" evidence="2">
    <location>
        <begin position="26"/>
        <end position="48"/>
    </location>
</feature>
<dbReference type="RefSeq" id="WP_121975385.1">
    <property type="nucleotide sequence ID" value="NZ_OOGT01000197.1"/>
</dbReference>
<feature type="compositionally biased region" description="Basic and acidic residues" evidence="1">
    <location>
        <begin position="68"/>
        <end position="83"/>
    </location>
</feature>
<organism evidence="3 4">
    <name type="scientific">Acinetobacter stercoris</name>
    <dbReference type="NCBI Taxonomy" id="2126983"/>
    <lineage>
        <taxon>Bacteria</taxon>
        <taxon>Pseudomonadati</taxon>
        <taxon>Pseudomonadota</taxon>
        <taxon>Gammaproteobacteria</taxon>
        <taxon>Moraxellales</taxon>
        <taxon>Moraxellaceae</taxon>
        <taxon>Acinetobacter</taxon>
    </lineage>
</organism>
<keyword evidence="2" id="KW-1133">Transmembrane helix</keyword>
<keyword evidence="4" id="KW-1185">Reference proteome</keyword>
<dbReference type="InParanoid" id="A0A2U3N2W5"/>
<evidence type="ECO:0000256" key="1">
    <source>
        <dbReference type="SAM" id="MobiDB-lite"/>
    </source>
</evidence>